<keyword evidence="1" id="KW-0812">Transmembrane</keyword>
<accession>S2DDF8</accession>
<organism evidence="3 4">
    <name type="scientific">Indibacter alkaliphilus (strain CCUG 57479 / KCTC 22604 / LW1)</name>
    <dbReference type="NCBI Taxonomy" id="1189612"/>
    <lineage>
        <taxon>Bacteria</taxon>
        <taxon>Pseudomonadati</taxon>
        <taxon>Bacteroidota</taxon>
        <taxon>Cytophagia</taxon>
        <taxon>Cytophagales</taxon>
        <taxon>Cyclobacteriaceae</taxon>
    </lineage>
</organism>
<dbReference type="Proteomes" id="UP000006073">
    <property type="component" value="Unassembled WGS sequence"/>
</dbReference>
<dbReference type="PANTHER" id="PTHR34220">
    <property type="entry name" value="SENSOR HISTIDINE KINASE YPDA"/>
    <property type="match status" value="1"/>
</dbReference>
<feature type="transmembrane region" description="Helical" evidence="1">
    <location>
        <begin position="40"/>
        <end position="58"/>
    </location>
</feature>
<dbReference type="Pfam" id="PF06580">
    <property type="entry name" value="His_kinase"/>
    <property type="match status" value="1"/>
</dbReference>
<dbReference type="RefSeq" id="WP_009034482.1">
    <property type="nucleotide sequence ID" value="NZ_ALWO02000031.1"/>
</dbReference>
<reference evidence="3 4" key="1">
    <citation type="journal article" date="2013" name="Genome Announc.">
        <title>Draft Genome Sequence of Indibacter alkaliphilus Strain LW1T, Isolated from Lonar Lake, a Haloalkaline Lake in the Buldana District of Maharashtra, India.</title>
        <authorList>
            <person name="Singh A."/>
            <person name="Kumar Jangir P."/>
            <person name="Sharma R."/>
            <person name="Singh A."/>
            <person name="Kumar Pinnaka A."/>
            <person name="Shivaji S."/>
        </authorList>
    </citation>
    <scope>NUCLEOTIDE SEQUENCE [LARGE SCALE GENOMIC DNA]</scope>
    <source>
        <strain evidence="4">CCUG 57479 / KCTC 22604 / LW1</strain>
    </source>
</reference>
<keyword evidence="3" id="KW-0808">Transferase</keyword>
<dbReference type="AlphaFoldDB" id="S2DDF8"/>
<dbReference type="STRING" id="1189612.A33Q_1867"/>
<evidence type="ECO:0000313" key="3">
    <source>
        <dbReference type="EMBL" id="EOZ96949.1"/>
    </source>
</evidence>
<feature type="transmembrane region" description="Helical" evidence="1">
    <location>
        <begin position="7"/>
        <end position="25"/>
    </location>
</feature>
<proteinExistence type="predicted"/>
<dbReference type="InterPro" id="IPR050640">
    <property type="entry name" value="Bact_2-comp_sensor_kinase"/>
</dbReference>
<dbReference type="EMBL" id="ALWO02000031">
    <property type="protein sequence ID" value="EOZ96949.1"/>
    <property type="molecule type" value="Genomic_DNA"/>
</dbReference>
<evidence type="ECO:0000313" key="4">
    <source>
        <dbReference type="Proteomes" id="UP000006073"/>
    </source>
</evidence>
<dbReference type="GO" id="GO:0016020">
    <property type="term" value="C:membrane"/>
    <property type="evidence" value="ECO:0007669"/>
    <property type="project" value="InterPro"/>
</dbReference>
<keyword evidence="4" id="KW-1185">Reference proteome</keyword>
<keyword evidence="1" id="KW-1133">Transmembrane helix</keyword>
<dbReference type="Gene3D" id="3.30.565.10">
    <property type="entry name" value="Histidine kinase-like ATPase, C-terminal domain"/>
    <property type="match status" value="1"/>
</dbReference>
<evidence type="ECO:0000259" key="2">
    <source>
        <dbReference type="Pfam" id="PF06580"/>
    </source>
</evidence>
<keyword evidence="1" id="KW-0472">Membrane</keyword>
<dbReference type="OrthoDB" id="927174at2"/>
<gene>
    <name evidence="3" type="ORF">A33Q_1867</name>
</gene>
<evidence type="ECO:0000256" key="1">
    <source>
        <dbReference type="SAM" id="Phobius"/>
    </source>
</evidence>
<feature type="transmembrane region" description="Helical" evidence="1">
    <location>
        <begin position="115"/>
        <end position="132"/>
    </location>
</feature>
<dbReference type="PANTHER" id="PTHR34220:SF7">
    <property type="entry name" value="SENSOR HISTIDINE KINASE YPDA"/>
    <property type="match status" value="1"/>
</dbReference>
<keyword evidence="3" id="KW-0418">Kinase</keyword>
<sequence length="347" mass="40253">MFDHRYKFVFPGLLAVYSFLNIQLLDGDRLFQAEIESSKLFYLIFFLCYAVWLANWLIEKYALKKFEKHHPLLIQFGCSLVAVSLICLISVYATGLFFGDPYSYSMTNLLLTSGFSFRINLFLNSINAIYFFSKKLKEKAVEAERLQTLNMSAKLESLNSQINPHFFFNNLSALSALIHEDVKLADAYLQKLSTIYRYILNNKDKELVSLREELNFLKNYVALLSIRFQESLSFKIEVDESCTNLLLPPAVLQLLVENVVKHNYFTISEPIEVLIHADCDYIIIRNKKQLKDAVDFSTGIGLQNISDRYRFLGSEINVMNAEGYFEVKLPLIKTYENRNHRRRATSP</sequence>
<feature type="transmembrane region" description="Helical" evidence="1">
    <location>
        <begin position="70"/>
        <end position="95"/>
    </location>
</feature>
<name>S2DDF8_INDAL</name>
<dbReference type="InterPro" id="IPR036890">
    <property type="entry name" value="HATPase_C_sf"/>
</dbReference>
<protein>
    <submittedName>
        <fullName evidence="3">Two-component system sensor protein histidine kinase</fullName>
    </submittedName>
</protein>
<dbReference type="GO" id="GO:0000155">
    <property type="term" value="F:phosphorelay sensor kinase activity"/>
    <property type="evidence" value="ECO:0007669"/>
    <property type="project" value="InterPro"/>
</dbReference>
<feature type="domain" description="Signal transduction histidine kinase internal region" evidence="2">
    <location>
        <begin position="153"/>
        <end position="232"/>
    </location>
</feature>
<dbReference type="InterPro" id="IPR010559">
    <property type="entry name" value="Sig_transdc_His_kin_internal"/>
</dbReference>
<comment type="caution">
    <text evidence="3">The sequence shown here is derived from an EMBL/GenBank/DDBJ whole genome shotgun (WGS) entry which is preliminary data.</text>
</comment>
<dbReference type="eggNOG" id="COG3275">
    <property type="taxonomic scope" value="Bacteria"/>
</dbReference>